<keyword evidence="1" id="KW-0805">Transcription regulation</keyword>
<organism evidence="6 7">
    <name type="scientific">Mycobacterium simulans</name>
    <dbReference type="NCBI Taxonomy" id="627089"/>
    <lineage>
        <taxon>Bacteria</taxon>
        <taxon>Bacillati</taxon>
        <taxon>Actinomycetota</taxon>
        <taxon>Actinomycetes</taxon>
        <taxon>Mycobacteriales</taxon>
        <taxon>Mycobacteriaceae</taxon>
        <taxon>Mycobacterium</taxon>
    </lineage>
</organism>
<dbReference type="RefSeq" id="WP_186241034.1">
    <property type="nucleotide sequence ID" value="NZ_OCTY01000002.1"/>
</dbReference>
<dbReference type="InterPro" id="IPR050109">
    <property type="entry name" value="HTH-type_TetR-like_transc_reg"/>
</dbReference>
<dbReference type="Pfam" id="PF00440">
    <property type="entry name" value="TetR_N"/>
    <property type="match status" value="1"/>
</dbReference>
<feature type="domain" description="HTH tetR-type" evidence="5">
    <location>
        <begin position="19"/>
        <end position="79"/>
    </location>
</feature>
<dbReference type="AlphaFoldDB" id="A0A7Z7IFQ4"/>
<dbReference type="GO" id="GO:0000976">
    <property type="term" value="F:transcription cis-regulatory region binding"/>
    <property type="evidence" value="ECO:0007669"/>
    <property type="project" value="TreeGrafter"/>
</dbReference>
<protein>
    <submittedName>
        <fullName evidence="6">HTH-type transcriptional regulator BetI</fullName>
    </submittedName>
</protein>
<evidence type="ECO:0000256" key="1">
    <source>
        <dbReference type="ARBA" id="ARBA00023015"/>
    </source>
</evidence>
<evidence type="ECO:0000256" key="3">
    <source>
        <dbReference type="ARBA" id="ARBA00023163"/>
    </source>
</evidence>
<proteinExistence type="predicted"/>
<dbReference type="Gene3D" id="1.10.357.10">
    <property type="entry name" value="Tetracycline Repressor, domain 2"/>
    <property type="match status" value="1"/>
</dbReference>
<reference evidence="6 7" key="1">
    <citation type="submission" date="2017-10" db="EMBL/GenBank/DDBJ databases">
        <authorList>
            <consortium name="Urmite Genomes"/>
        </authorList>
    </citation>
    <scope>NUCLEOTIDE SEQUENCE [LARGE SCALE GENOMIC DNA]</scope>
    <source>
        <strain evidence="6 7">FB-527</strain>
    </source>
</reference>
<feature type="DNA-binding region" description="H-T-H motif" evidence="4">
    <location>
        <begin position="42"/>
        <end position="61"/>
    </location>
</feature>
<dbReference type="GO" id="GO:0003700">
    <property type="term" value="F:DNA-binding transcription factor activity"/>
    <property type="evidence" value="ECO:0007669"/>
    <property type="project" value="TreeGrafter"/>
</dbReference>
<keyword evidence="2 4" id="KW-0238">DNA-binding</keyword>
<evidence type="ECO:0000313" key="6">
    <source>
        <dbReference type="EMBL" id="SOJ52626.1"/>
    </source>
</evidence>
<dbReference type="EMBL" id="OCTY01000002">
    <property type="protein sequence ID" value="SOJ52626.1"/>
    <property type="molecule type" value="Genomic_DNA"/>
</dbReference>
<comment type="caution">
    <text evidence="6">The sequence shown here is derived from an EMBL/GenBank/DDBJ whole genome shotgun (WGS) entry which is preliminary data.</text>
</comment>
<name>A0A7Z7IFQ4_9MYCO</name>
<dbReference type="SUPFAM" id="SSF46689">
    <property type="entry name" value="Homeodomain-like"/>
    <property type="match status" value="1"/>
</dbReference>
<sequence length="217" mass="23299">MTASQSGPQLGRPVGASGEQTRRRIIIATMRCVAEIGYSQATIREIARAADMTSGSLYHYFPNKSELLKATGEEIEDIVLPRLRAAAARSDDVVDRLDAVLDESKHLMRDYPHLAAFLRAVRAEGAAESRRGGTNYPGSKALREVVSEIIEDARTQGVLSDNGPQSEPVAAVEAICALTRGLSEQAASLSPEAYEASLSSVKKLVRGTLFAGLQRTS</sequence>
<gene>
    <name evidence="6" type="primary">betI_1</name>
    <name evidence="6" type="ORF">MSIMFB_00139</name>
</gene>
<dbReference type="PRINTS" id="PR00455">
    <property type="entry name" value="HTHTETR"/>
</dbReference>
<keyword evidence="7" id="KW-1185">Reference proteome</keyword>
<dbReference type="PANTHER" id="PTHR30055:SF234">
    <property type="entry name" value="HTH-TYPE TRANSCRIPTIONAL REGULATOR BETI"/>
    <property type="match status" value="1"/>
</dbReference>
<dbReference type="PANTHER" id="PTHR30055">
    <property type="entry name" value="HTH-TYPE TRANSCRIPTIONAL REGULATOR RUTR"/>
    <property type="match status" value="1"/>
</dbReference>
<dbReference type="InterPro" id="IPR009057">
    <property type="entry name" value="Homeodomain-like_sf"/>
</dbReference>
<accession>A0A7Z7IFQ4</accession>
<keyword evidence="3" id="KW-0804">Transcription</keyword>
<evidence type="ECO:0000256" key="4">
    <source>
        <dbReference type="PROSITE-ProRule" id="PRU00335"/>
    </source>
</evidence>
<evidence type="ECO:0000313" key="7">
    <source>
        <dbReference type="Proteomes" id="UP000554965"/>
    </source>
</evidence>
<evidence type="ECO:0000256" key="2">
    <source>
        <dbReference type="ARBA" id="ARBA00023125"/>
    </source>
</evidence>
<dbReference type="InterPro" id="IPR001647">
    <property type="entry name" value="HTH_TetR"/>
</dbReference>
<evidence type="ECO:0000259" key="5">
    <source>
        <dbReference type="PROSITE" id="PS50977"/>
    </source>
</evidence>
<dbReference type="PROSITE" id="PS50977">
    <property type="entry name" value="HTH_TETR_2"/>
    <property type="match status" value="1"/>
</dbReference>
<dbReference type="Proteomes" id="UP000554965">
    <property type="component" value="Unassembled WGS sequence"/>
</dbReference>